<dbReference type="Proteomes" id="UP001177023">
    <property type="component" value="Unassembled WGS sequence"/>
</dbReference>
<evidence type="ECO:0000313" key="2">
    <source>
        <dbReference type="Proteomes" id="UP001177023"/>
    </source>
</evidence>
<gene>
    <name evidence="1" type="ORF">MSPICULIGERA_LOCUS21175</name>
</gene>
<evidence type="ECO:0000313" key="1">
    <source>
        <dbReference type="EMBL" id="CAJ0583060.1"/>
    </source>
</evidence>
<name>A0AA36DB06_9BILA</name>
<reference evidence="1" key="1">
    <citation type="submission" date="2023-06" db="EMBL/GenBank/DDBJ databases">
        <authorList>
            <person name="Delattre M."/>
        </authorList>
    </citation>
    <scope>NUCLEOTIDE SEQUENCE</scope>
    <source>
        <strain evidence="1">AF72</strain>
    </source>
</reference>
<dbReference type="AlphaFoldDB" id="A0AA36DB06"/>
<sequence length="313" mass="35526">MFPCRIVVKALAASYCHLPLETISVEGKYELTGMRNLVLQTWALFSLLLGIAANIRYNQKIYTHVKAIKFADPMKYGFRIIFHDEFLKSTLAPTLLPTLYITAIPLKKDETTVTKMFYPDTIYEDKQVAINDLKEKSWYIVCIEWENISRHNETTGSDCKLFRTLDRMGKSADSTLGDIGIPETESQSIAYRFRVHAEFPIRYTIGLSGGSGPTPPSHVFMVTQPSDLEGMFTYLRQYTNYGKLCITEEPLTTGYSAMGRFVSSPYVHKCYFGDLTTKDYDIQTYDSEALARSASTFSKLLSLIILPVLLLLK</sequence>
<proteinExistence type="predicted"/>
<organism evidence="1 2">
    <name type="scientific">Mesorhabditis spiculigera</name>
    <dbReference type="NCBI Taxonomy" id="96644"/>
    <lineage>
        <taxon>Eukaryota</taxon>
        <taxon>Metazoa</taxon>
        <taxon>Ecdysozoa</taxon>
        <taxon>Nematoda</taxon>
        <taxon>Chromadorea</taxon>
        <taxon>Rhabditida</taxon>
        <taxon>Rhabditina</taxon>
        <taxon>Rhabditomorpha</taxon>
        <taxon>Rhabditoidea</taxon>
        <taxon>Rhabditidae</taxon>
        <taxon>Mesorhabditinae</taxon>
        <taxon>Mesorhabditis</taxon>
    </lineage>
</organism>
<protein>
    <submittedName>
        <fullName evidence="1">Uncharacterized protein</fullName>
    </submittedName>
</protein>
<dbReference type="EMBL" id="CATQJA010002665">
    <property type="protein sequence ID" value="CAJ0583060.1"/>
    <property type="molecule type" value="Genomic_DNA"/>
</dbReference>
<accession>A0AA36DB06</accession>
<comment type="caution">
    <text evidence="1">The sequence shown here is derived from an EMBL/GenBank/DDBJ whole genome shotgun (WGS) entry which is preliminary data.</text>
</comment>
<keyword evidence="2" id="KW-1185">Reference proteome</keyword>
<feature type="non-terminal residue" evidence="1">
    <location>
        <position position="1"/>
    </location>
</feature>